<proteinExistence type="predicted"/>
<reference evidence="2" key="1">
    <citation type="thesis" date="2020" institute="ProQuest LLC" country="789 East Eisenhower Parkway, Ann Arbor, MI, USA">
        <title>Comparative Genomics and Chromosome Evolution.</title>
        <authorList>
            <person name="Mudd A.B."/>
        </authorList>
    </citation>
    <scope>NUCLEOTIDE SEQUENCE</scope>
    <source>
        <strain evidence="2">HN-11 Male</strain>
        <tissue evidence="2">Kidney and liver</tissue>
    </source>
</reference>
<feature type="transmembrane region" description="Helical" evidence="1">
    <location>
        <begin position="22"/>
        <end position="40"/>
    </location>
</feature>
<name>A0A8J6B965_ELECQ</name>
<dbReference type="AlphaFoldDB" id="A0A8J6B965"/>
<sequence>MQICTYEQMQAKTSKYASNMQIMLRIGCLAWWIAIALRPWTMMQHAGDRGLAIALRLWTMMRHAGDRGMAIHLRPWIMMRHAGDRGMAIALHPWTMMRHAGDRARGQCCGMLRIGRLAWWIAIALRPWTMMRHAGDRGMAIPLRPWTMMGIAPVDNAAACCELAASLPMRWGSQSAIKWPNAAAYLGDGVRAKHEYSFQ</sequence>
<dbReference type="EMBL" id="WNTK01002988">
    <property type="protein sequence ID" value="KAG9465479.1"/>
    <property type="molecule type" value="Genomic_DNA"/>
</dbReference>
<keyword evidence="1" id="KW-0472">Membrane</keyword>
<gene>
    <name evidence="2" type="ORF">GDO78_018222</name>
</gene>
<protein>
    <submittedName>
        <fullName evidence="2">Uncharacterized protein</fullName>
    </submittedName>
</protein>
<evidence type="ECO:0000313" key="2">
    <source>
        <dbReference type="EMBL" id="KAG9465479.1"/>
    </source>
</evidence>
<keyword evidence="1" id="KW-1133">Transmembrane helix</keyword>
<organism evidence="2 3">
    <name type="scientific">Eleutherodactylus coqui</name>
    <name type="common">Puerto Rican coqui</name>
    <dbReference type="NCBI Taxonomy" id="57060"/>
    <lineage>
        <taxon>Eukaryota</taxon>
        <taxon>Metazoa</taxon>
        <taxon>Chordata</taxon>
        <taxon>Craniata</taxon>
        <taxon>Vertebrata</taxon>
        <taxon>Euteleostomi</taxon>
        <taxon>Amphibia</taxon>
        <taxon>Batrachia</taxon>
        <taxon>Anura</taxon>
        <taxon>Neobatrachia</taxon>
        <taxon>Hyloidea</taxon>
        <taxon>Eleutherodactylidae</taxon>
        <taxon>Eleutherodactylinae</taxon>
        <taxon>Eleutherodactylus</taxon>
        <taxon>Eleutherodactylus</taxon>
    </lineage>
</organism>
<accession>A0A8J6B965</accession>
<evidence type="ECO:0000313" key="3">
    <source>
        <dbReference type="Proteomes" id="UP000770717"/>
    </source>
</evidence>
<dbReference type="Proteomes" id="UP000770717">
    <property type="component" value="Unassembled WGS sequence"/>
</dbReference>
<evidence type="ECO:0000256" key="1">
    <source>
        <dbReference type="SAM" id="Phobius"/>
    </source>
</evidence>
<keyword evidence="1" id="KW-0812">Transmembrane</keyword>
<comment type="caution">
    <text evidence="2">The sequence shown here is derived from an EMBL/GenBank/DDBJ whole genome shotgun (WGS) entry which is preliminary data.</text>
</comment>
<keyword evidence="3" id="KW-1185">Reference proteome</keyword>